<reference evidence="1" key="1">
    <citation type="submission" date="2022-08" db="EMBL/GenBank/DDBJ databases">
        <title>Genome Sequence of Fusarium decemcellulare.</title>
        <authorList>
            <person name="Buettner E."/>
        </authorList>
    </citation>
    <scope>NUCLEOTIDE SEQUENCE</scope>
    <source>
        <strain evidence="1">Babe19</strain>
    </source>
</reference>
<proteinExistence type="predicted"/>
<name>A0ACC1RA37_9HYPO</name>
<sequence length="125" mass="13831">MGDRLRLRLSLKLKGPGADSNPTLFNNMNSNARRNQKHQQGQNSRMPSSSLVIVTAAEFVLTPTLSFRLHPVRDAKTREGNCGSHRSTGCARDLARPKGINKLDFARDESIAGARIRQGFFPQVT</sequence>
<gene>
    <name evidence="1" type="ORF">NM208_g16512</name>
</gene>
<dbReference type="Proteomes" id="UP001148629">
    <property type="component" value="Unassembled WGS sequence"/>
</dbReference>
<dbReference type="EMBL" id="JANRMS010005167">
    <property type="protein sequence ID" value="KAJ3503448.1"/>
    <property type="molecule type" value="Genomic_DNA"/>
</dbReference>
<accession>A0ACC1RA37</accession>
<comment type="caution">
    <text evidence="1">The sequence shown here is derived from an EMBL/GenBank/DDBJ whole genome shotgun (WGS) entry which is preliminary data.</text>
</comment>
<organism evidence="1 2">
    <name type="scientific">Fusarium decemcellulare</name>
    <dbReference type="NCBI Taxonomy" id="57161"/>
    <lineage>
        <taxon>Eukaryota</taxon>
        <taxon>Fungi</taxon>
        <taxon>Dikarya</taxon>
        <taxon>Ascomycota</taxon>
        <taxon>Pezizomycotina</taxon>
        <taxon>Sordariomycetes</taxon>
        <taxon>Hypocreomycetidae</taxon>
        <taxon>Hypocreales</taxon>
        <taxon>Nectriaceae</taxon>
        <taxon>Fusarium</taxon>
        <taxon>Fusarium decemcellulare species complex</taxon>
    </lineage>
</organism>
<protein>
    <submittedName>
        <fullName evidence="1">Uncharacterized protein</fullName>
    </submittedName>
</protein>
<evidence type="ECO:0000313" key="2">
    <source>
        <dbReference type="Proteomes" id="UP001148629"/>
    </source>
</evidence>
<evidence type="ECO:0000313" key="1">
    <source>
        <dbReference type="EMBL" id="KAJ3503448.1"/>
    </source>
</evidence>
<keyword evidence="2" id="KW-1185">Reference proteome</keyword>